<dbReference type="GO" id="GO:0020037">
    <property type="term" value="F:heme binding"/>
    <property type="evidence" value="ECO:0007669"/>
    <property type="project" value="InterPro"/>
</dbReference>
<dbReference type="AlphaFoldDB" id="A0AAD7ILM5"/>
<comment type="caution">
    <text evidence="5">The sequence shown here is derived from an EMBL/GenBank/DDBJ whole genome shotgun (WGS) entry which is preliminary data.</text>
</comment>
<dbReference type="GO" id="GO:0006631">
    <property type="term" value="P:fatty acid metabolic process"/>
    <property type="evidence" value="ECO:0007669"/>
    <property type="project" value="UniProtKB-ARBA"/>
</dbReference>
<evidence type="ECO:0000256" key="3">
    <source>
        <dbReference type="ARBA" id="ARBA00023002"/>
    </source>
</evidence>
<dbReference type="PANTHER" id="PTHR11903">
    <property type="entry name" value="PROSTAGLANDIN G/H SYNTHASE"/>
    <property type="match status" value="1"/>
</dbReference>
<dbReference type="PROSITE" id="PS50292">
    <property type="entry name" value="PEROXIDASE_3"/>
    <property type="match status" value="1"/>
</dbReference>
<reference evidence="5" key="1">
    <citation type="submission" date="2023-03" db="EMBL/GenBank/DDBJ databases">
        <title>Massive genome expansion in bonnet fungi (Mycena s.s.) driven by repeated elements and novel gene families across ecological guilds.</title>
        <authorList>
            <consortium name="Lawrence Berkeley National Laboratory"/>
            <person name="Harder C.B."/>
            <person name="Miyauchi S."/>
            <person name="Viragh M."/>
            <person name="Kuo A."/>
            <person name="Thoen E."/>
            <person name="Andreopoulos B."/>
            <person name="Lu D."/>
            <person name="Skrede I."/>
            <person name="Drula E."/>
            <person name="Henrissat B."/>
            <person name="Morin E."/>
            <person name="Kohler A."/>
            <person name="Barry K."/>
            <person name="LaButti K."/>
            <person name="Morin E."/>
            <person name="Salamov A."/>
            <person name="Lipzen A."/>
            <person name="Mereny Z."/>
            <person name="Hegedus B."/>
            <person name="Baldrian P."/>
            <person name="Stursova M."/>
            <person name="Weitz H."/>
            <person name="Taylor A."/>
            <person name="Grigoriev I.V."/>
            <person name="Nagy L.G."/>
            <person name="Martin F."/>
            <person name="Kauserud H."/>
        </authorList>
    </citation>
    <scope>NUCLEOTIDE SEQUENCE</scope>
    <source>
        <strain evidence="5">CBHHK182m</strain>
    </source>
</reference>
<dbReference type="Proteomes" id="UP001215598">
    <property type="component" value="Unassembled WGS sequence"/>
</dbReference>
<protein>
    <submittedName>
        <fullName evidence="5">Heme peroxidase</fullName>
    </submittedName>
</protein>
<dbReference type="SUPFAM" id="SSF48113">
    <property type="entry name" value="Heme-dependent peroxidases"/>
    <property type="match status" value="1"/>
</dbReference>
<keyword evidence="5" id="KW-0575">Peroxidase</keyword>
<gene>
    <name evidence="5" type="ORF">B0H16DRAFT_1376289</name>
</gene>
<sequence>MPSYPEKGGNLHDSFAKSRVSRWIRSVKQIKSKWALTPEARIVKEFLDSVIQPRLSDDRIGAFMDGIALLSTLPPKSPTAVHMADITITTLCETVPHPPAASLGYKHAFRRADGGGNNLLNPEIGRAGTPYARCVSGTRTIPTTVWPDPGLVFDTLMRKRARRDHPAGFSSLMFAFGALVAHSLFRTDPLDWSINSTSSYLDLSPLYGVDQDAQDRIRDKQGLGMLFPDVFSEPLIFLPPAASALLVLFNRNHNYITDMLLKINERGRWSEPPPAEPRLKAQQDEEIFQIARLINCGHFKSALIGDFFGGLLGLSEGITSSLPDHAVEKIKRQDGTTVQRGQGHQCSVEFSLAYRWVSTISAREEEWMDETFAGLLGETPLERLSLGEFAAAVDRAVGCVNPDPRMRSFGGIRRQSNGRFTDYDLATTLQDASESPASAFHARGTPRVMRSAEILRIIQARHWGVCTLNEFREFLGLQPFKTFEEWNEDVPIASAARRLYGHIDNLELYVRWLQCEAPMPLRPGLRFACGETLMRALLVETVSVIRGDRFLATDFTPANLTAWGYRDCQRDSHNGGFAGQLPKLLMRHLPRHYPFNSVYSCFPFFTPSKMEHSLTVQRLSVRYTFRRPAITPRAKIINTIAGISYVLSDPAGRFPPIYEMNGLGAGYGFLYGFDGTCRDDPDQAWIMHALFPSLDALDQCRAWYRARLIQNIKERSWKYGGVSGEYIDVVKSVINATAMQWAAEYLCGFHLKKGGHSRGVYTEQEFYDMLTTLSTYHILCL</sequence>
<dbReference type="GO" id="GO:0006979">
    <property type="term" value="P:response to oxidative stress"/>
    <property type="evidence" value="ECO:0007669"/>
    <property type="project" value="InterPro"/>
</dbReference>
<evidence type="ECO:0000313" key="5">
    <source>
        <dbReference type="EMBL" id="KAJ7745980.1"/>
    </source>
</evidence>
<proteinExistence type="predicted"/>
<accession>A0AAD7ILM5</accession>
<evidence type="ECO:0000256" key="4">
    <source>
        <dbReference type="ARBA" id="ARBA00023004"/>
    </source>
</evidence>
<dbReference type="InterPro" id="IPR010255">
    <property type="entry name" value="Haem_peroxidase_sf"/>
</dbReference>
<keyword evidence="2" id="KW-0223">Dioxygenase</keyword>
<dbReference type="GO" id="GO:0051213">
    <property type="term" value="F:dioxygenase activity"/>
    <property type="evidence" value="ECO:0007669"/>
    <property type="project" value="UniProtKB-KW"/>
</dbReference>
<organism evidence="5 6">
    <name type="scientific">Mycena metata</name>
    <dbReference type="NCBI Taxonomy" id="1033252"/>
    <lineage>
        <taxon>Eukaryota</taxon>
        <taxon>Fungi</taxon>
        <taxon>Dikarya</taxon>
        <taxon>Basidiomycota</taxon>
        <taxon>Agaricomycotina</taxon>
        <taxon>Agaricomycetes</taxon>
        <taxon>Agaricomycetidae</taxon>
        <taxon>Agaricales</taxon>
        <taxon>Marasmiineae</taxon>
        <taxon>Mycenaceae</taxon>
        <taxon>Mycena</taxon>
    </lineage>
</organism>
<dbReference type="InterPro" id="IPR019791">
    <property type="entry name" value="Haem_peroxidase_animal"/>
</dbReference>
<evidence type="ECO:0000256" key="1">
    <source>
        <dbReference type="ARBA" id="ARBA00022723"/>
    </source>
</evidence>
<name>A0AAD7ILM5_9AGAR</name>
<evidence type="ECO:0000256" key="2">
    <source>
        <dbReference type="ARBA" id="ARBA00022964"/>
    </source>
</evidence>
<dbReference type="InterPro" id="IPR050783">
    <property type="entry name" value="Oxylipin_biosynth_metab"/>
</dbReference>
<dbReference type="Gene3D" id="1.10.640.10">
    <property type="entry name" value="Haem peroxidase domain superfamily, animal type"/>
    <property type="match status" value="1"/>
</dbReference>
<dbReference type="GO" id="GO:0046872">
    <property type="term" value="F:metal ion binding"/>
    <property type="evidence" value="ECO:0007669"/>
    <property type="project" value="UniProtKB-KW"/>
</dbReference>
<dbReference type="PANTHER" id="PTHR11903:SF37">
    <property type="entry name" value="PSI-PRODUCING OXYGENASE A"/>
    <property type="match status" value="1"/>
</dbReference>
<dbReference type="Pfam" id="PF03098">
    <property type="entry name" value="An_peroxidase"/>
    <property type="match status" value="1"/>
</dbReference>
<dbReference type="EMBL" id="JARKIB010000081">
    <property type="protein sequence ID" value="KAJ7745980.1"/>
    <property type="molecule type" value="Genomic_DNA"/>
</dbReference>
<keyword evidence="1" id="KW-0479">Metal-binding</keyword>
<dbReference type="InterPro" id="IPR037120">
    <property type="entry name" value="Haem_peroxidase_sf_animal"/>
</dbReference>
<keyword evidence="6" id="KW-1185">Reference proteome</keyword>
<evidence type="ECO:0000313" key="6">
    <source>
        <dbReference type="Proteomes" id="UP001215598"/>
    </source>
</evidence>
<dbReference type="GO" id="GO:0004601">
    <property type="term" value="F:peroxidase activity"/>
    <property type="evidence" value="ECO:0007669"/>
    <property type="project" value="UniProtKB-KW"/>
</dbReference>
<keyword evidence="3" id="KW-0560">Oxidoreductase</keyword>
<keyword evidence="4" id="KW-0408">Iron</keyword>